<name>A0A5J4UKD1_9EUKA</name>
<evidence type="ECO:0000313" key="2">
    <source>
        <dbReference type="EMBL" id="KAA6371126.1"/>
    </source>
</evidence>
<proteinExistence type="predicted"/>
<keyword evidence="1" id="KW-0175">Coiled coil</keyword>
<evidence type="ECO:0000313" key="3">
    <source>
        <dbReference type="Proteomes" id="UP000324800"/>
    </source>
</evidence>
<protein>
    <submittedName>
        <fullName evidence="2">Uncharacterized protein</fullName>
    </submittedName>
</protein>
<organism evidence="2 3">
    <name type="scientific">Streblomastix strix</name>
    <dbReference type="NCBI Taxonomy" id="222440"/>
    <lineage>
        <taxon>Eukaryota</taxon>
        <taxon>Metamonada</taxon>
        <taxon>Preaxostyla</taxon>
        <taxon>Oxymonadida</taxon>
        <taxon>Streblomastigidae</taxon>
        <taxon>Streblomastix</taxon>
    </lineage>
</organism>
<comment type="caution">
    <text evidence="2">The sequence shown here is derived from an EMBL/GenBank/DDBJ whole genome shotgun (WGS) entry which is preliminary data.</text>
</comment>
<evidence type="ECO:0000256" key="1">
    <source>
        <dbReference type="SAM" id="Coils"/>
    </source>
</evidence>
<dbReference type="Proteomes" id="UP000324800">
    <property type="component" value="Unassembled WGS sequence"/>
</dbReference>
<accession>A0A5J4UKD1</accession>
<sequence length="233" mass="27245">MVRAKMVQVNRKSGEIRMLLSDELLLRAEMERMENSPKSQRVDRELALVKKAESKLQKKKEEKKNRKLTYAQEKKLVQQIQDRCEKDNKPTTPQQLREEIYKRWMLIVSSNFHHYFVHRNQKYLVIKEEQQRQVQRMSIQIPAIQQHANNLKQFVQGKLTCILLNGDEIGIWAYADSRPQCVIVPISTKDADLHIPVDRSEPGVSTMVAVTLNGEKLCSFLITSQDFDEIELL</sequence>
<feature type="coiled-coil region" evidence="1">
    <location>
        <begin position="42"/>
        <end position="69"/>
    </location>
</feature>
<dbReference type="EMBL" id="SNRW01014756">
    <property type="protein sequence ID" value="KAA6371126.1"/>
    <property type="molecule type" value="Genomic_DNA"/>
</dbReference>
<reference evidence="2 3" key="1">
    <citation type="submission" date="2019-03" db="EMBL/GenBank/DDBJ databases">
        <title>Single cell metagenomics reveals metabolic interactions within the superorganism composed of flagellate Streblomastix strix and complex community of Bacteroidetes bacteria on its surface.</title>
        <authorList>
            <person name="Treitli S.C."/>
            <person name="Kolisko M."/>
            <person name="Husnik F."/>
            <person name="Keeling P."/>
            <person name="Hampl V."/>
        </authorList>
    </citation>
    <scope>NUCLEOTIDE SEQUENCE [LARGE SCALE GENOMIC DNA]</scope>
    <source>
        <strain evidence="2">ST1C</strain>
    </source>
</reference>
<dbReference type="AlphaFoldDB" id="A0A5J4UKD1"/>
<gene>
    <name evidence="2" type="ORF">EZS28_033348</name>
</gene>